<sequence>MIKTRLTYANVMSAFAVFLGLGGVSYAAVAIPNNSVGSAQLKDGQVMAADLNEGTRNSLKSQIGAKGQDGAAGGKGADGSQGARGATGNFIGSLPAGSKIVNGYVIGAHSDLHGADLHGMDLHGLNLSHATLTGADLRGANLHAANLAGTDLHGMNFTEMNLSSANLSGANLSGANLHNADLGGCDLTYSNLSGAYWHGTLLNDANLFGATGVSLTDLISPDSGDIVGGIGGTTLPDGTLY</sequence>
<dbReference type="InterPro" id="IPR001646">
    <property type="entry name" value="5peptide_repeat"/>
</dbReference>
<evidence type="ECO:0000313" key="2">
    <source>
        <dbReference type="EMBL" id="CAB4857926.1"/>
    </source>
</evidence>
<dbReference type="SUPFAM" id="SSF141571">
    <property type="entry name" value="Pentapeptide repeat-like"/>
    <property type="match status" value="1"/>
</dbReference>
<dbReference type="PANTHER" id="PTHR14136">
    <property type="entry name" value="BTB_POZ DOMAIN-CONTAINING PROTEIN KCTD9"/>
    <property type="match status" value="1"/>
</dbReference>
<reference evidence="2" key="1">
    <citation type="submission" date="2020-05" db="EMBL/GenBank/DDBJ databases">
        <authorList>
            <person name="Chiriac C."/>
            <person name="Salcher M."/>
            <person name="Ghai R."/>
            <person name="Kavagutti S V."/>
        </authorList>
    </citation>
    <scope>NUCLEOTIDE SEQUENCE</scope>
</reference>
<dbReference type="Gene3D" id="2.160.20.80">
    <property type="entry name" value="E3 ubiquitin-protein ligase SopA"/>
    <property type="match status" value="1"/>
</dbReference>
<feature type="compositionally biased region" description="Gly residues" evidence="1">
    <location>
        <begin position="70"/>
        <end position="79"/>
    </location>
</feature>
<dbReference type="AlphaFoldDB" id="A0A6J7CIW8"/>
<dbReference type="EMBL" id="CAFBLU010000001">
    <property type="protein sequence ID" value="CAB4857926.1"/>
    <property type="molecule type" value="Genomic_DNA"/>
</dbReference>
<dbReference type="InterPro" id="IPR051082">
    <property type="entry name" value="Pentapeptide-BTB/POZ_domain"/>
</dbReference>
<feature type="region of interest" description="Disordered" evidence="1">
    <location>
        <begin position="58"/>
        <end position="80"/>
    </location>
</feature>
<organism evidence="2">
    <name type="scientific">freshwater metagenome</name>
    <dbReference type="NCBI Taxonomy" id="449393"/>
    <lineage>
        <taxon>unclassified sequences</taxon>
        <taxon>metagenomes</taxon>
        <taxon>ecological metagenomes</taxon>
    </lineage>
</organism>
<dbReference type="Pfam" id="PF00805">
    <property type="entry name" value="Pentapeptide"/>
    <property type="match status" value="3"/>
</dbReference>
<name>A0A6J7CIW8_9ZZZZ</name>
<dbReference type="PANTHER" id="PTHR14136:SF17">
    <property type="entry name" value="BTB_POZ DOMAIN-CONTAINING PROTEIN KCTD9"/>
    <property type="match status" value="1"/>
</dbReference>
<gene>
    <name evidence="2" type="ORF">UFOPK3444_00006</name>
</gene>
<evidence type="ECO:0000256" key="1">
    <source>
        <dbReference type="SAM" id="MobiDB-lite"/>
    </source>
</evidence>
<accession>A0A6J7CIW8</accession>
<protein>
    <submittedName>
        <fullName evidence="2">Unannotated protein</fullName>
    </submittedName>
</protein>
<proteinExistence type="predicted"/>